<name>A7VYN3_9FIRM</name>
<dbReference type="EMBL" id="ABCB02000021">
    <property type="protein sequence ID" value="EDO59661.1"/>
    <property type="molecule type" value="Genomic_DNA"/>
</dbReference>
<organism evidence="1 3">
    <name type="scientific">[Clostridium] leptum DSM 753</name>
    <dbReference type="NCBI Taxonomy" id="428125"/>
    <lineage>
        <taxon>Bacteria</taxon>
        <taxon>Bacillati</taxon>
        <taxon>Bacillota</taxon>
        <taxon>Clostridia</taxon>
        <taxon>Eubacteriales</taxon>
        <taxon>Oscillospiraceae</taxon>
        <taxon>Oscillospiraceae incertae sedis</taxon>
    </lineage>
</organism>
<reference evidence="1 3" key="2">
    <citation type="submission" date="2007-08" db="EMBL/GenBank/DDBJ databases">
        <authorList>
            <person name="Fulton L."/>
            <person name="Clifton S."/>
            <person name="Fulton B."/>
            <person name="Xu J."/>
            <person name="Minx P."/>
            <person name="Pepin K.H."/>
            <person name="Johnson M."/>
            <person name="Thiruvilangam P."/>
            <person name="Bhonagiri V."/>
            <person name="Nash W.E."/>
            <person name="Wang C."/>
            <person name="Mardis E.R."/>
            <person name="Wilson R.K."/>
        </authorList>
    </citation>
    <scope>NUCLEOTIDE SEQUENCE [LARGE SCALE GENOMIC DNA]</scope>
    <source>
        <strain evidence="1 3">DSM 753</strain>
    </source>
</reference>
<protein>
    <submittedName>
        <fullName evidence="1">Uncharacterized protein</fullName>
    </submittedName>
</protein>
<reference evidence="1 3" key="1">
    <citation type="submission" date="2007-08" db="EMBL/GenBank/DDBJ databases">
        <title>Draft genome sequence of Clostridium leptum (DSM 753).</title>
        <authorList>
            <person name="Sudarsanam P."/>
            <person name="Ley R."/>
            <person name="Guruge J."/>
            <person name="Turnbaugh P.J."/>
            <person name="Mahowald M."/>
            <person name="Liep D."/>
            <person name="Gordon J."/>
        </authorList>
    </citation>
    <scope>NUCLEOTIDE SEQUENCE [LARGE SCALE GENOMIC DNA]</scope>
    <source>
        <strain evidence="1 3">DSM 753</strain>
    </source>
</reference>
<evidence type="ECO:0000313" key="1">
    <source>
        <dbReference type="EMBL" id="EDO59661.1"/>
    </source>
</evidence>
<dbReference type="EMBL" id="NOXF01000002">
    <property type="protein sequence ID" value="PEQ25221.1"/>
    <property type="molecule type" value="Genomic_DNA"/>
</dbReference>
<evidence type="ECO:0000313" key="4">
    <source>
        <dbReference type="Proteomes" id="UP000220611"/>
    </source>
</evidence>
<evidence type="ECO:0000313" key="2">
    <source>
        <dbReference type="EMBL" id="PEQ25221.1"/>
    </source>
</evidence>
<proteinExistence type="predicted"/>
<keyword evidence="4" id="KW-1185">Reference proteome</keyword>
<accession>A7VYN3</accession>
<dbReference type="Proteomes" id="UP000003490">
    <property type="component" value="Unassembled WGS sequence"/>
</dbReference>
<dbReference type="AlphaFoldDB" id="A7VYN3"/>
<reference evidence="2 4" key="3">
    <citation type="submission" date="2017-07" db="EMBL/GenBank/DDBJ databases">
        <title>Prevalence of linear plasmids in Cutibacterium (Propionibacterium) acnes isolates obtained from prostatic tissue.</title>
        <authorList>
            <person name="Davidsson S."/>
            <person name="Carlsson J."/>
            <person name="Molling P."/>
            <person name="Andren O."/>
            <person name="Andersson S.-O."/>
            <person name="Brzuszkiewicz E."/>
            <person name="Poehlein A."/>
            <person name="Al-Zeer M."/>
            <person name="Brinkmann V."/>
            <person name="Scavenius C."/>
            <person name="Nazipi S."/>
            <person name="Soderquist B."/>
            <person name="Bruggemann H."/>
        </authorList>
    </citation>
    <scope>NUCLEOTIDE SEQUENCE [LARGE SCALE GENOMIC DNA]</scope>
    <source>
        <strain evidence="2 4">DSM 753</strain>
    </source>
</reference>
<dbReference type="Proteomes" id="UP000220611">
    <property type="component" value="Unassembled WGS sequence"/>
</dbReference>
<comment type="caution">
    <text evidence="1">The sequence shown here is derived from an EMBL/GenBank/DDBJ whole genome shotgun (WGS) entry which is preliminary data.</text>
</comment>
<dbReference type="HOGENOM" id="CLU_2567822_0_0_9"/>
<evidence type="ECO:0000313" key="3">
    <source>
        <dbReference type="Proteomes" id="UP000003490"/>
    </source>
</evidence>
<gene>
    <name evidence="2" type="ORF">CH238_04085</name>
    <name evidence="1" type="ORF">CLOLEP_03711</name>
</gene>
<sequence length="81" mass="8558">MVTQNADNPAVHISSGKSCCRLGLQRDVGFYHCGVCRSARKGFNGPPAAASAMERCLFIGSGSYEGFSWKNQGLSLSGSRA</sequence>